<dbReference type="GO" id="GO:0007131">
    <property type="term" value="P:reciprocal meiotic recombination"/>
    <property type="evidence" value="ECO:0007669"/>
    <property type="project" value="TreeGrafter"/>
</dbReference>
<feature type="domain" description="RecA family profile 1" evidence="8">
    <location>
        <begin position="84"/>
        <end position="228"/>
    </location>
</feature>
<evidence type="ECO:0000256" key="2">
    <source>
        <dbReference type="ARBA" id="ARBA00022741"/>
    </source>
</evidence>
<dbReference type="AlphaFoldDB" id="A0A6A4LH98"/>
<comment type="subcellular location">
    <subcellularLocation>
        <location evidence="1">Nucleus</location>
    </subcellularLocation>
</comment>
<evidence type="ECO:0000313" key="9">
    <source>
        <dbReference type="EMBL" id="KAE9460006.1"/>
    </source>
</evidence>
<dbReference type="GO" id="GO:0033065">
    <property type="term" value="C:Rad51C-XRCC3 complex"/>
    <property type="evidence" value="ECO:0007669"/>
    <property type="project" value="TreeGrafter"/>
</dbReference>
<keyword evidence="5" id="KW-0234">DNA repair</keyword>
<dbReference type="GO" id="GO:0008821">
    <property type="term" value="F:crossover junction DNA endonuclease activity"/>
    <property type="evidence" value="ECO:0007669"/>
    <property type="project" value="TreeGrafter"/>
</dbReference>
<dbReference type="Proteomes" id="UP000428333">
    <property type="component" value="Linkage Group LG05"/>
</dbReference>
<evidence type="ECO:0000256" key="6">
    <source>
        <dbReference type="ARBA" id="ARBA00023242"/>
    </source>
</evidence>
<accession>A0A6A4LH98</accession>
<dbReference type="OrthoDB" id="1861185at2759"/>
<dbReference type="GO" id="GO:0005657">
    <property type="term" value="C:replication fork"/>
    <property type="evidence" value="ECO:0007669"/>
    <property type="project" value="TreeGrafter"/>
</dbReference>
<dbReference type="PANTHER" id="PTHR46239">
    <property type="entry name" value="DNA REPAIR PROTEIN RAD51 HOMOLOG 3 RAD51C"/>
    <property type="match status" value="1"/>
</dbReference>
<dbReference type="GO" id="GO:0005524">
    <property type="term" value="F:ATP binding"/>
    <property type="evidence" value="ECO:0007669"/>
    <property type="project" value="UniProtKB-KW"/>
</dbReference>
<evidence type="ECO:0000256" key="4">
    <source>
        <dbReference type="ARBA" id="ARBA00022840"/>
    </source>
</evidence>
<organism evidence="9 10">
    <name type="scientific">Rhododendron williamsianum</name>
    <dbReference type="NCBI Taxonomy" id="262921"/>
    <lineage>
        <taxon>Eukaryota</taxon>
        <taxon>Viridiplantae</taxon>
        <taxon>Streptophyta</taxon>
        <taxon>Embryophyta</taxon>
        <taxon>Tracheophyta</taxon>
        <taxon>Spermatophyta</taxon>
        <taxon>Magnoliopsida</taxon>
        <taxon>eudicotyledons</taxon>
        <taxon>Gunneridae</taxon>
        <taxon>Pentapetalae</taxon>
        <taxon>asterids</taxon>
        <taxon>Ericales</taxon>
        <taxon>Ericaceae</taxon>
        <taxon>Ericoideae</taxon>
        <taxon>Rhodoreae</taxon>
        <taxon>Rhododendron</taxon>
    </lineage>
</organism>
<protein>
    <recommendedName>
        <fullName evidence="7">DNA repair protein RAD51 homolog 3</fullName>
    </recommendedName>
</protein>
<dbReference type="InterPro" id="IPR020588">
    <property type="entry name" value="RecA_ATP-bd"/>
</dbReference>
<dbReference type="GO" id="GO:0000400">
    <property type="term" value="F:four-way junction DNA binding"/>
    <property type="evidence" value="ECO:0007669"/>
    <property type="project" value="TreeGrafter"/>
</dbReference>
<proteinExistence type="predicted"/>
<evidence type="ECO:0000256" key="7">
    <source>
        <dbReference type="ARBA" id="ARBA00040674"/>
    </source>
</evidence>
<sequence length="228" mass="24714">MEICRLPVSATQRGKLISAGYTSLSSLSSVSPFDLARDLQTSESEASEILKAASQSGRLDKTDGSHAIIAGAQTAWDMLHEEDLSRRITTSCADLDKILGGGIACKEVTEIGGVPGIGKTQLGIQLAVNVQIPVDFGGLGGKAIYIDTEGSFMVERALQIAEACVEDMSEYHEFVKVVIIDSVTFHFRQDFEDMALRTRLLSGMALKLMKLANKYSLAVRLVYLFADF</sequence>
<dbReference type="InterPro" id="IPR013632">
    <property type="entry name" value="Rad51_C"/>
</dbReference>
<evidence type="ECO:0000259" key="8">
    <source>
        <dbReference type="PROSITE" id="PS50162"/>
    </source>
</evidence>
<reference evidence="9 10" key="1">
    <citation type="journal article" date="2019" name="Genome Biol. Evol.">
        <title>The Rhododendron genome and chromosomal organization provide insight into shared whole-genome duplications across the heath family (Ericaceae).</title>
        <authorList>
            <person name="Soza V.L."/>
            <person name="Lindsley D."/>
            <person name="Waalkes A."/>
            <person name="Ramage E."/>
            <person name="Patwardhan R.P."/>
            <person name="Burton J.N."/>
            <person name="Adey A."/>
            <person name="Kumar A."/>
            <person name="Qiu R."/>
            <person name="Shendure J."/>
            <person name="Hall B."/>
        </authorList>
    </citation>
    <scope>NUCLEOTIDE SEQUENCE [LARGE SCALE GENOMIC DNA]</scope>
    <source>
        <strain evidence="9">RSF 1966-606</strain>
    </source>
</reference>
<dbReference type="EMBL" id="QEFC01001147">
    <property type="protein sequence ID" value="KAE9460006.1"/>
    <property type="molecule type" value="Genomic_DNA"/>
</dbReference>
<dbReference type="PANTHER" id="PTHR46239:SF1">
    <property type="entry name" value="DNA REPAIR PROTEIN RAD51 HOMOLOG 3"/>
    <property type="match status" value="1"/>
</dbReference>
<dbReference type="InterPro" id="IPR052093">
    <property type="entry name" value="HR_Repair_Mediator"/>
</dbReference>
<evidence type="ECO:0000256" key="3">
    <source>
        <dbReference type="ARBA" id="ARBA00022763"/>
    </source>
</evidence>
<dbReference type="SMART" id="SM00382">
    <property type="entry name" value="AAA"/>
    <property type="match status" value="1"/>
</dbReference>
<dbReference type="Pfam" id="PF08423">
    <property type="entry name" value="Rad51"/>
    <property type="match status" value="1"/>
</dbReference>
<keyword evidence="3" id="KW-0227">DNA damage</keyword>
<dbReference type="InterPro" id="IPR027417">
    <property type="entry name" value="P-loop_NTPase"/>
</dbReference>
<keyword evidence="10" id="KW-1185">Reference proteome</keyword>
<evidence type="ECO:0000256" key="1">
    <source>
        <dbReference type="ARBA" id="ARBA00004123"/>
    </source>
</evidence>
<comment type="caution">
    <text evidence="9">The sequence shown here is derived from an EMBL/GenBank/DDBJ whole genome shotgun (WGS) entry which is preliminary data.</text>
</comment>
<evidence type="ECO:0000313" key="10">
    <source>
        <dbReference type="Proteomes" id="UP000428333"/>
    </source>
</evidence>
<dbReference type="GO" id="GO:0000707">
    <property type="term" value="P:meiotic DNA recombinase assembly"/>
    <property type="evidence" value="ECO:0007669"/>
    <property type="project" value="TreeGrafter"/>
</dbReference>
<keyword evidence="2" id="KW-0547">Nucleotide-binding</keyword>
<gene>
    <name evidence="9" type="ORF">C3L33_08093</name>
</gene>
<dbReference type="SUPFAM" id="SSF52540">
    <property type="entry name" value="P-loop containing nucleoside triphosphate hydrolases"/>
    <property type="match status" value="1"/>
</dbReference>
<dbReference type="PROSITE" id="PS50162">
    <property type="entry name" value="RECA_2"/>
    <property type="match status" value="1"/>
</dbReference>
<name>A0A6A4LH98_9ERIC</name>
<evidence type="ECO:0000256" key="5">
    <source>
        <dbReference type="ARBA" id="ARBA00023204"/>
    </source>
</evidence>
<dbReference type="GO" id="GO:0140664">
    <property type="term" value="F:ATP-dependent DNA damage sensor activity"/>
    <property type="evidence" value="ECO:0007669"/>
    <property type="project" value="InterPro"/>
</dbReference>
<dbReference type="GO" id="GO:0033063">
    <property type="term" value="C:Rad51B-Rad51C-Rad51D-XRCC2 complex"/>
    <property type="evidence" value="ECO:0007669"/>
    <property type="project" value="TreeGrafter"/>
</dbReference>
<feature type="non-terminal residue" evidence="9">
    <location>
        <position position="1"/>
    </location>
</feature>
<keyword evidence="6" id="KW-0539">Nucleus</keyword>
<dbReference type="Gene3D" id="3.40.50.300">
    <property type="entry name" value="P-loop containing nucleotide triphosphate hydrolases"/>
    <property type="match status" value="2"/>
</dbReference>
<keyword evidence="4" id="KW-0067">ATP-binding</keyword>
<dbReference type="InterPro" id="IPR003593">
    <property type="entry name" value="AAA+_ATPase"/>
</dbReference>